<proteinExistence type="inferred from homology"/>
<dbReference type="NCBIfam" id="TIGR01981">
    <property type="entry name" value="sufD"/>
    <property type="match status" value="1"/>
</dbReference>
<dbReference type="Pfam" id="PF01458">
    <property type="entry name" value="SUFBD_core"/>
    <property type="match status" value="1"/>
</dbReference>
<protein>
    <submittedName>
        <fullName evidence="3">ABC-type transport system involved in Fe-S cluster assembly permease component</fullName>
    </submittedName>
</protein>
<dbReference type="EnsemblBacteria" id="AAP99130">
    <property type="protein sequence ID" value="AAP99130"/>
    <property type="gene ID" value="Pro_0084"/>
</dbReference>
<dbReference type="InterPro" id="IPR055346">
    <property type="entry name" value="Fe-S_cluster_assembly_SufBD"/>
</dbReference>
<dbReference type="KEGG" id="pma:Pro_0084"/>
<dbReference type="PATRIC" id="fig|167539.5.peg.88"/>
<dbReference type="STRING" id="167539.Pro_0084"/>
<feature type="domain" description="SUF system FeS cluster assembly SufBD core" evidence="2">
    <location>
        <begin position="157"/>
        <end position="383"/>
    </location>
</feature>
<evidence type="ECO:0000313" key="3">
    <source>
        <dbReference type="EMBL" id="AAP99130.1"/>
    </source>
</evidence>
<comment type="similarity">
    <text evidence="1">Belongs to the iron-sulfur cluster assembly SufBD family.</text>
</comment>
<reference evidence="3 4" key="1">
    <citation type="journal article" date="2003" name="Proc. Natl. Acad. Sci. U.S.A.">
        <title>Genome sequence of the cyanobacterium Prochlorococcus marinus SS120, a nearly minimal oxyphototrophic genome.</title>
        <authorList>
            <person name="Dufresne A."/>
            <person name="Salanoubat M."/>
            <person name="Partensky F."/>
            <person name="Artiguenave F."/>
            <person name="Axmann I.M."/>
            <person name="Barbe V."/>
            <person name="Duprat S."/>
            <person name="Galperin M.Y."/>
            <person name="Koonin E.V."/>
            <person name="Le Gall F."/>
            <person name="Makarova K.S."/>
            <person name="Ostrowski M."/>
            <person name="Oztas S."/>
            <person name="Robert C."/>
            <person name="Rogozin I.B."/>
            <person name="Scanlan D.J."/>
            <person name="Tandeau de Marsac N."/>
            <person name="Weissenbach J."/>
            <person name="Wincker P."/>
            <person name="Wolf Y.I."/>
            <person name="Hess W.R."/>
        </authorList>
    </citation>
    <scope>NUCLEOTIDE SEQUENCE [LARGE SCALE GENOMIC DNA]</scope>
    <source>
        <strain evidence="4">SARG / CCMP1375 / SS120</strain>
    </source>
</reference>
<organism evidence="3 4">
    <name type="scientific">Prochlorococcus marinus (strain SARG / CCMP1375 / SS120)</name>
    <dbReference type="NCBI Taxonomy" id="167539"/>
    <lineage>
        <taxon>Bacteria</taxon>
        <taxon>Bacillati</taxon>
        <taxon>Cyanobacteriota</taxon>
        <taxon>Cyanophyceae</taxon>
        <taxon>Synechococcales</taxon>
        <taxon>Prochlorococcaceae</taxon>
        <taxon>Prochlorococcus</taxon>
    </lineage>
</organism>
<sequence>MDPKIYCEWINSLPHTKGVLANNQKEGRKFLQEYGIPKKSNEKWRLTDLTRMNEFFTLPVNQKKNKISVEVNNKANKKSTQISLDTDSPIECQSLPNYIEQISENELKKYFSKFSFKQNRDDIFLKKFNEAINSQLIALKIKKDSNASLEIILPKSKNGLSPYRVMLIVEKGAKLDILEILNSEDFCAHSNLIEIYIENQAIVNHGCIAIGKQYSKLLSHISIIQEKESVYSFCSMLEDWYFSRIEQHIFQLDGNASTNIKGLQITSNSENIETHSIVKFGGPNGSLEQIHKAIAANESHSIFNGLIDVPQVAQQTKASQISKNLLLSSNAKIDTSPKLNIIADDVQCNHGATISQLEKEELFYLQSRGIDQNLANSLIINGFCNEILNGMPLEITKWSSLSKYL</sequence>
<dbReference type="InterPro" id="IPR011542">
    <property type="entry name" value="SUF_FeS_clus_asmbl_SufD"/>
</dbReference>
<dbReference type="AlphaFoldDB" id="Q7VEC9"/>
<dbReference type="HOGENOM" id="CLU_026231_5_3_3"/>
<accession>Q7VEC9</accession>
<keyword evidence="4" id="KW-1185">Reference proteome</keyword>
<dbReference type="InterPro" id="IPR000825">
    <property type="entry name" value="SUF_FeS_clus_asmbl_SufBD_core"/>
</dbReference>
<dbReference type="PANTHER" id="PTHR43575:SF1">
    <property type="entry name" value="PROTEIN ABCI7, CHLOROPLASTIC"/>
    <property type="match status" value="1"/>
</dbReference>
<dbReference type="InterPro" id="IPR037284">
    <property type="entry name" value="SUF_FeS_clus_asmbl_SufBD_sf"/>
</dbReference>
<dbReference type="EMBL" id="AE017126">
    <property type="protein sequence ID" value="AAP99130.1"/>
    <property type="molecule type" value="Genomic_DNA"/>
</dbReference>
<evidence type="ECO:0000259" key="2">
    <source>
        <dbReference type="Pfam" id="PF01458"/>
    </source>
</evidence>
<dbReference type="PANTHER" id="PTHR43575">
    <property type="entry name" value="PROTEIN ABCI7, CHLOROPLASTIC"/>
    <property type="match status" value="1"/>
</dbReference>
<dbReference type="OrthoDB" id="9803529at2"/>
<evidence type="ECO:0000256" key="1">
    <source>
        <dbReference type="ARBA" id="ARBA00043967"/>
    </source>
</evidence>
<dbReference type="Proteomes" id="UP000001420">
    <property type="component" value="Chromosome"/>
</dbReference>
<evidence type="ECO:0000313" key="4">
    <source>
        <dbReference type="Proteomes" id="UP000001420"/>
    </source>
</evidence>
<dbReference type="GO" id="GO:0016226">
    <property type="term" value="P:iron-sulfur cluster assembly"/>
    <property type="evidence" value="ECO:0007669"/>
    <property type="project" value="InterPro"/>
</dbReference>
<name>Q7VEC9_PROMA</name>
<dbReference type="RefSeq" id="WP_011124239.1">
    <property type="nucleotide sequence ID" value="NC_005042.1"/>
</dbReference>
<gene>
    <name evidence="3" type="primary">sufB</name>
    <name evidence="3" type="ordered locus">Pro_0084</name>
</gene>
<dbReference type="eggNOG" id="COG0719">
    <property type="taxonomic scope" value="Bacteria"/>
</dbReference>
<dbReference type="SUPFAM" id="SSF101960">
    <property type="entry name" value="Stabilizer of iron transporter SufD"/>
    <property type="match status" value="1"/>
</dbReference>